<protein>
    <submittedName>
        <fullName evidence="2">Uncharacterized protein</fullName>
    </submittedName>
</protein>
<dbReference type="AlphaFoldDB" id="A0A7S1W2P1"/>
<organism evidence="2">
    <name type="scientific">Neobodo designis</name>
    <name type="common">Flagellated protozoan</name>
    <name type="synonym">Bodo designis</name>
    <dbReference type="NCBI Taxonomy" id="312471"/>
    <lineage>
        <taxon>Eukaryota</taxon>
        <taxon>Discoba</taxon>
        <taxon>Euglenozoa</taxon>
        <taxon>Kinetoplastea</taxon>
        <taxon>Metakinetoplastina</taxon>
        <taxon>Neobodonida</taxon>
        <taxon>Neobodo</taxon>
    </lineage>
</organism>
<sequence length="276" mass="29162">MSRVKLGAELQQEAADEHLARQMMMHEERAPAQRPRLELVPQEQQRWAKGPNQVVCLACHSINNVNPANLQFRHMCGTCRRLLPQMDPPPAPQQQHPLDQQTRTVLCQHCDADNVIPESASRAFKCGHCQQLLQGASAHSGSASVHVPYQQRPQSPSPPLHPSTAASTTTGDAGNAYCGQPDDGVDKSVGEPGASAAASSTAAASAGYDAARSTPRAGPDFSGTGGGGDGGGEEESGGRVQGFFSSISQTWSSLKDAAEKQQKSAGCKIKAFLDDL</sequence>
<feature type="region of interest" description="Disordered" evidence="1">
    <location>
        <begin position="209"/>
        <end position="244"/>
    </location>
</feature>
<evidence type="ECO:0000256" key="1">
    <source>
        <dbReference type="SAM" id="MobiDB-lite"/>
    </source>
</evidence>
<accession>A0A7S1W2P1</accession>
<name>A0A7S1W2P1_NEODS</name>
<reference evidence="2" key="1">
    <citation type="submission" date="2021-01" db="EMBL/GenBank/DDBJ databases">
        <authorList>
            <person name="Corre E."/>
            <person name="Pelletier E."/>
            <person name="Niang G."/>
            <person name="Scheremetjew M."/>
            <person name="Finn R."/>
            <person name="Kale V."/>
            <person name="Holt S."/>
            <person name="Cochrane G."/>
            <person name="Meng A."/>
            <person name="Brown T."/>
            <person name="Cohen L."/>
        </authorList>
    </citation>
    <scope>NUCLEOTIDE SEQUENCE</scope>
    <source>
        <strain evidence="2">CCAP 1951/1</strain>
    </source>
</reference>
<gene>
    <name evidence="2" type="ORF">NDES1114_LOCUS30076</name>
</gene>
<feature type="region of interest" description="Disordered" evidence="1">
    <location>
        <begin position="143"/>
        <end position="196"/>
    </location>
</feature>
<feature type="compositionally biased region" description="Low complexity" evidence="1">
    <location>
        <begin position="143"/>
        <end position="154"/>
    </location>
</feature>
<dbReference type="EMBL" id="HBGF01044893">
    <property type="protein sequence ID" value="CAD9145667.1"/>
    <property type="molecule type" value="Transcribed_RNA"/>
</dbReference>
<evidence type="ECO:0000313" key="2">
    <source>
        <dbReference type="EMBL" id="CAD9145667.1"/>
    </source>
</evidence>
<proteinExistence type="predicted"/>